<dbReference type="PANTHER" id="PTHR13501">
    <property type="entry name" value="CHLOROPLAST 50S RIBOSOMAL PROTEIN L22-RELATED"/>
    <property type="match status" value="1"/>
</dbReference>
<dbReference type="NCBIfam" id="TIGR01044">
    <property type="entry name" value="rplV_bact"/>
    <property type="match status" value="1"/>
</dbReference>
<dbReference type="GO" id="GO:0022625">
    <property type="term" value="C:cytosolic large ribosomal subunit"/>
    <property type="evidence" value="ECO:0007669"/>
    <property type="project" value="TreeGrafter"/>
</dbReference>
<dbReference type="Pfam" id="PF00237">
    <property type="entry name" value="Ribosomal_L22"/>
    <property type="match status" value="1"/>
</dbReference>
<sequence>MKSFLKNHRQAPRKVRLVTNFIKGKLVNVAQNELKLLPQRAGMVVKKLLGSAVANAKHNSEVSEDKLYVKDIIVNEGSTLKRFRPRAMGRSSKINKRSSHITIILAEKNYD</sequence>
<evidence type="ECO:0000256" key="5">
    <source>
        <dbReference type="ARBA" id="ARBA00023274"/>
    </source>
</evidence>
<keyword evidence="4 7" id="KW-0689">Ribosomal protein</keyword>
<dbReference type="EMBL" id="MFUP01000005">
    <property type="protein sequence ID" value="OGI88144.1"/>
    <property type="molecule type" value="Genomic_DNA"/>
</dbReference>
<gene>
    <name evidence="7" type="primary">rplV</name>
    <name evidence="11" type="ORF">A2995_00195</name>
</gene>
<dbReference type="PANTHER" id="PTHR13501:SF8">
    <property type="entry name" value="LARGE RIBOSOMAL SUBUNIT PROTEIN UL22M"/>
    <property type="match status" value="1"/>
</dbReference>
<dbReference type="InterPro" id="IPR005727">
    <property type="entry name" value="Ribosomal_uL22_bac/chlpt-type"/>
</dbReference>
<dbReference type="AlphaFoldDB" id="A0A1F6X220"/>
<evidence type="ECO:0000256" key="9">
    <source>
        <dbReference type="RuleBase" id="RU004006"/>
    </source>
</evidence>
<evidence type="ECO:0000256" key="8">
    <source>
        <dbReference type="RuleBase" id="RU004005"/>
    </source>
</evidence>
<dbReference type="CDD" id="cd00336">
    <property type="entry name" value="Ribosomal_L22"/>
    <property type="match status" value="1"/>
</dbReference>
<dbReference type="GO" id="GO:0019843">
    <property type="term" value="F:rRNA binding"/>
    <property type="evidence" value="ECO:0007669"/>
    <property type="project" value="UniProtKB-UniRule"/>
</dbReference>
<dbReference type="SUPFAM" id="SSF54843">
    <property type="entry name" value="Ribosomal protein L22"/>
    <property type="match status" value="1"/>
</dbReference>
<comment type="caution">
    <text evidence="11">The sequence shown here is derived from an EMBL/GenBank/DDBJ whole genome shotgun (WGS) entry which is preliminary data.</text>
</comment>
<dbReference type="GO" id="GO:0003735">
    <property type="term" value="F:structural constituent of ribosome"/>
    <property type="evidence" value="ECO:0007669"/>
    <property type="project" value="InterPro"/>
</dbReference>
<evidence type="ECO:0000313" key="11">
    <source>
        <dbReference type="EMBL" id="OGI88144.1"/>
    </source>
</evidence>
<evidence type="ECO:0000313" key="12">
    <source>
        <dbReference type="Proteomes" id="UP000185809"/>
    </source>
</evidence>
<dbReference type="InterPro" id="IPR047867">
    <property type="entry name" value="Ribosomal_uL22_bac/org-type"/>
</dbReference>
<keyword evidence="5 7" id="KW-0687">Ribonucleoprotein</keyword>
<reference evidence="11 12" key="1">
    <citation type="journal article" date="2016" name="Nat. Commun.">
        <title>Thousands of microbial genomes shed light on interconnected biogeochemical processes in an aquifer system.</title>
        <authorList>
            <person name="Anantharaman K."/>
            <person name="Brown C.T."/>
            <person name="Hug L.A."/>
            <person name="Sharon I."/>
            <person name="Castelle C.J."/>
            <person name="Probst A.J."/>
            <person name="Thomas B.C."/>
            <person name="Singh A."/>
            <person name="Wilkins M.J."/>
            <person name="Karaoz U."/>
            <person name="Brodie E.L."/>
            <person name="Williams K.H."/>
            <person name="Hubbard S.S."/>
            <person name="Banfield J.F."/>
        </authorList>
    </citation>
    <scope>NUCLEOTIDE SEQUENCE [LARGE SCALE GENOMIC DNA]</scope>
</reference>
<comment type="function">
    <text evidence="7 10">This protein binds specifically to 23S rRNA; its binding is stimulated by other ribosomal proteins, e.g., L4, L17, and L20. It is important during the early stages of 50S assembly. It makes multiple contacts with different domains of the 23S rRNA in the assembled 50S subunit and ribosome.</text>
</comment>
<keyword evidence="2 7" id="KW-0699">rRNA-binding</keyword>
<evidence type="ECO:0000256" key="2">
    <source>
        <dbReference type="ARBA" id="ARBA00022730"/>
    </source>
</evidence>
<dbReference type="PROSITE" id="PS00464">
    <property type="entry name" value="RIBOSOMAL_L22"/>
    <property type="match status" value="1"/>
</dbReference>
<dbReference type="HAMAP" id="MF_01331_B">
    <property type="entry name" value="Ribosomal_uL22_B"/>
    <property type="match status" value="1"/>
</dbReference>
<comment type="function">
    <text evidence="7">The globular domain of the protein is located near the polypeptide exit tunnel on the outside of the subunit, while an extended beta-hairpin is found that lines the wall of the exit tunnel in the center of the 70S ribosome.</text>
</comment>
<evidence type="ECO:0000256" key="1">
    <source>
        <dbReference type="ARBA" id="ARBA00009451"/>
    </source>
</evidence>
<dbReference type="InterPro" id="IPR001063">
    <property type="entry name" value="Ribosomal_uL22"/>
</dbReference>
<name>A0A1F6X220_9BACT</name>
<comment type="subunit">
    <text evidence="7 9">Part of the 50S ribosomal subunit.</text>
</comment>
<dbReference type="GO" id="GO:0006412">
    <property type="term" value="P:translation"/>
    <property type="evidence" value="ECO:0007669"/>
    <property type="project" value="UniProtKB-UniRule"/>
</dbReference>
<organism evidence="11 12">
    <name type="scientific">Candidatus Nomurabacteria bacterium RIFCSPLOWO2_01_FULL_33_24</name>
    <dbReference type="NCBI Taxonomy" id="1801765"/>
    <lineage>
        <taxon>Bacteria</taxon>
        <taxon>Candidatus Nomuraibacteriota</taxon>
    </lineage>
</organism>
<evidence type="ECO:0000256" key="3">
    <source>
        <dbReference type="ARBA" id="ARBA00022884"/>
    </source>
</evidence>
<accession>A0A1F6X220</accession>
<dbReference type="InterPro" id="IPR018260">
    <property type="entry name" value="Ribosomal_uL22_CS"/>
</dbReference>
<evidence type="ECO:0000256" key="4">
    <source>
        <dbReference type="ARBA" id="ARBA00022980"/>
    </source>
</evidence>
<keyword evidence="3 7" id="KW-0694">RNA-binding</keyword>
<proteinExistence type="inferred from homology"/>
<dbReference type="Proteomes" id="UP000185809">
    <property type="component" value="Unassembled WGS sequence"/>
</dbReference>
<dbReference type="InterPro" id="IPR036394">
    <property type="entry name" value="Ribosomal_uL22_sf"/>
</dbReference>
<evidence type="ECO:0000256" key="10">
    <source>
        <dbReference type="RuleBase" id="RU004008"/>
    </source>
</evidence>
<protein>
    <recommendedName>
        <fullName evidence="6 7">Large ribosomal subunit protein uL22</fullName>
    </recommendedName>
</protein>
<evidence type="ECO:0000256" key="6">
    <source>
        <dbReference type="ARBA" id="ARBA00035207"/>
    </source>
</evidence>
<evidence type="ECO:0000256" key="7">
    <source>
        <dbReference type="HAMAP-Rule" id="MF_01331"/>
    </source>
</evidence>
<comment type="similarity">
    <text evidence="1 7 8">Belongs to the universal ribosomal protein uL22 family.</text>
</comment>
<dbReference type="Gene3D" id="3.90.470.10">
    <property type="entry name" value="Ribosomal protein L22/L17"/>
    <property type="match status" value="1"/>
</dbReference>